<name>A0A9X3EI72_9GAMM</name>
<dbReference type="GO" id="GO:0009318">
    <property type="term" value="C:exodeoxyribonuclease VII complex"/>
    <property type="evidence" value="ECO:0007669"/>
    <property type="project" value="UniProtKB-UniRule"/>
</dbReference>
<comment type="caution">
    <text evidence="7">The sequence shown here is derived from an EMBL/GenBank/DDBJ whole genome shotgun (WGS) entry which is preliminary data.</text>
</comment>
<dbReference type="EMBL" id="JAPNOA010000059">
    <property type="protein sequence ID" value="MCY0967204.1"/>
    <property type="molecule type" value="Genomic_DNA"/>
</dbReference>
<keyword evidence="2 6" id="KW-0963">Cytoplasm</keyword>
<dbReference type="PANTHER" id="PTHR34137">
    <property type="entry name" value="EXODEOXYRIBONUCLEASE 7 SMALL SUBUNIT"/>
    <property type="match status" value="1"/>
</dbReference>
<evidence type="ECO:0000256" key="1">
    <source>
        <dbReference type="ARBA" id="ARBA00009998"/>
    </source>
</evidence>
<dbReference type="PANTHER" id="PTHR34137:SF1">
    <property type="entry name" value="EXODEOXYRIBONUCLEASE 7 SMALL SUBUNIT"/>
    <property type="match status" value="1"/>
</dbReference>
<dbReference type="Gene3D" id="1.10.287.1040">
    <property type="entry name" value="Exonuclease VII, small subunit"/>
    <property type="match status" value="1"/>
</dbReference>
<sequence>MTDSNSAFDFEQAMADLEQLVSRMERGDLTLEESLQTFEQGIRLTNACQQALSSAEQRVQVLIETAQGGSEARPFNADGARG</sequence>
<dbReference type="Pfam" id="PF02609">
    <property type="entry name" value="Exonuc_VII_S"/>
    <property type="match status" value="1"/>
</dbReference>
<dbReference type="InterPro" id="IPR003761">
    <property type="entry name" value="Exonuc_VII_S"/>
</dbReference>
<dbReference type="InterPro" id="IPR037004">
    <property type="entry name" value="Exonuc_VII_ssu_sf"/>
</dbReference>
<reference evidence="7" key="1">
    <citation type="submission" date="2022-11" db="EMBL/GenBank/DDBJ databases">
        <title>Parathalassolutuus dongxingensis gen. nov., sp. nov., a novel member of family Oceanospirillaceae isolated from a coastal shrimp pond in Guangxi, China.</title>
        <authorList>
            <person name="Chen H."/>
        </authorList>
    </citation>
    <scope>NUCLEOTIDE SEQUENCE</scope>
    <source>
        <strain evidence="7">G-43</strain>
    </source>
</reference>
<evidence type="ECO:0000256" key="5">
    <source>
        <dbReference type="ARBA" id="ARBA00022839"/>
    </source>
</evidence>
<dbReference type="GO" id="GO:0008855">
    <property type="term" value="F:exodeoxyribonuclease VII activity"/>
    <property type="evidence" value="ECO:0007669"/>
    <property type="project" value="UniProtKB-UniRule"/>
</dbReference>
<organism evidence="7 8">
    <name type="scientific">Parathalassolituus penaei</name>
    <dbReference type="NCBI Taxonomy" id="2997323"/>
    <lineage>
        <taxon>Bacteria</taxon>
        <taxon>Pseudomonadati</taxon>
        <taxon>Pseudomonadota</taxon>
        <taxon>Gammaproteobacteria</taxon>
        <taxon>Oceanospirillales</taxon>
        <taxon>Oceanospirillaceae</taxon>
        <taxon>Parathalassolituus</taxon>
    </lineage>
</organism>
<keyword evidence="8" id="KW-1185">Reference proteome</keyword>
<accession>A0A9X3EI72</accession>
<dbReference type="HAMAP" id="MF_00337">
    <property type="entry name" value="Exonuc_7_S"/>
    <property type="match status" value="1"/>
</dbReference>
<evidence type="ECO:0000256" key="3">
    <source>
        <dbReference type="ARBA" id="ARBA00022722"/>
    </source>
</evidence>
<dbReference type="SUPFAM" id="SSF116842">
    <property type="entry name" value="XseB-like"/>
    <property type="match status" value="1"/>
</dbReference>
<comment type="subcellular location">
    <subcellularLocation>
        <location evidence="6">Cytoplasm</location>
    </subcellularLocation>
</comment>
<evidence type="ECO:0000256" key="2">
    <source>
        <dbReference type="ARBA" id="ARBA00022490"/>
    </source>
</evidence>
<dbReference type="RefSeq" id="WP_283175409.1">
    <property type="nucleotide sequence ID" value="NZ_JAPNOA010000059.1"/>
</dbReference>
<proteinExistence type="inferred from homology"/>
<protein>
    <recommendedName>
        <fullName evidence="6">Exodeoxyribonuclease 7 small subunit</fullName>
        <ecNumber evidence="6">3.1.11.6</ecNumber>
    </recommendedName>
    <alternativeName>
        <fullName evidence="6">Exodeoxyribonuclease VII small subunit</fullName>
        <shortName evidence="6">Exonuclease VII small subunit</shortName>
    </alternativeName>
</protein>
<keyword evidence="3 6" id="KW-0540">Nuclease</keyword>
<dbReference type="GO" id="GO:0005829">
    <property type="term" value="C:cytosol"/>
    <property type="evidence" value="ECO:0007669"/>
    <property type="project" value="TreeGrafter"/>
</dbReference>
<evidence type="ECO:0000256" key="4">
    <source>
        <dbReference type="ARBA" id="ARBA00022801"/>
    </source>
</evidence>
<keyword evidence="5 6" id="KW-0269">Exonuclease</keyword>
<dbReference type="GO" id="GO:0006308">
    <property type="term" value="P:DNA catabolic process"/>
    <property type="evidence" value="ECO:0007669"/>
    <property type="project" value="UniProtKB-UniRule"/>
</dbReference>
<comment type="catalytic activity">
    <reaction evidence="6">
        <text>Exonucleolytic cleavage in either 5'- to 3'- or 3'- to 5'-direction to yield nucleoside 5'-phosphates.</text>
        <dbReference type="EC" id="3.1.11.6"/>
    </reaction>
</comment>
<evidence type="ECO:0000313" key="8">
    <source>
        <dbReference type="Proteomes" id="UP001150830"/>
    </source>
</evidence>
<comment type="similarity">
    <text evidence="1 6">Belongs to the XseB family.</text>
</comment>
<dbReference type="EC" id="3.1.11.6" evidence="6"/>
<dbReference type="Proteomes" id="UP001150830">
    <property type="component" value="Unassembled WGS sequence"/>
</dbReference>
<dbReference type="NCBIfam" id="NF002140">
    <property type="entry name" value="PRK00977.1-4"/>
    <property type="match status" value="1"/>
</dbReference>
<comment type="function">
    <text evidence="6">Bidirectionally degrades single-stranded DNA into large acid-insoluble oligonucleotides, which are then degraded further into small acid-soluble oligonucleotides.</text>
</comment>
<evidence type="ECO:0000313" key="7">
    <source>
        <dbReference type="EMBL" id="MCY0967204.1"/>
    </source>
</evidence>
<comment type="subunit">
    <text evidence="6">Heterooligomer composed of large and small subunits.</text>
</comment>
<evidence type="ECO:0000256" key="6">
    <source>
        <dbReference type="HAMAP-Rule" id="MF_00337"/>
    </source>
</evidence>
<dbReference type="AlphaFoldDB" id="A0A9X3EI72"/>
<keyword evidence="4 6" id="KW-0378">Hydrolase</keyword>
<dbReference type="NCBIfam" id="TIGR01280">
    <property type="entry name" value="xseB"/>
    <property type="match status" value="1"/>
</dbReference>
<gene>
    <name evidence="6" type="primary">xseB</name>
    <name evidence="7" type="ORF">OUO13_18660</name>
</gene>